<name>A0A4Q2RUY5_9ACTN</name>
<reference evidence="3 4" key="1">
    <citation type="submission" date="2019-01" db="EMBL/GenBank/DDBJ databases">
        <title>Novel species of Nocardioides.</title>
        <authorList>
            <person name="Liu Q."/>
            <person name="Xin Y.-H."/>
        </authorList>
    </citation>
    <scope>NUCLEOTIDE SEQUENCE [LARGE SCALE GENOMIC DNA]</scope>
    <source>
        <strain evidence="3 4">HLT3-15</strain>
    </source>
</reference>
<evidence type="ECO:0000256" key="2">
    <source>
        <dbReference type="SAM" id="Phobius"/>
    </source>
</evidence>
<feature type="region of interest" description="Disordered" evidence="1">
    <location>
        <begin position="54"/>
        <end position="88"/>
    </location>
</feature>
<dbReference type="RefSeq" id="WP_129474533.1">
    <property type="nucleotide sequence ID" value="NZ_SDWS01000003.1"/>
</dbReference>
<accession>A0A4Q2RUY5</accession>
<keyword evidence="2" id="KW-1133">Transmembrane helix</keyword>
<keyword evidence="2" id="KW-0472">Membrane</keyword>
<proteinExistence type="predicted"/>
<dbReference type="Proteomes" id="UP000291838">
    <property type="component" value="Unassembled WGS sequence"/>
</dbReference>
<gene>
    <name evidence="3" type="ORF">EUA06_08095</name>
</gene>
<feature type="transmembrane region" description="Helical" evidence="2">
    <location>
        <begin position="6"/>
        <end position="24"/>
    </location>
</feature>
<keyword evidence="2" id="KW-0812">Transmembrane</keyword>
<protein>
    <submittedName>
        <fullName evidence="3">Uncharacterized protein</fullName>
    </submittedName>
</protein>
<sequence>MGPTQLILAAIVAAVLLVLTNRYVKQQREELKNLEPPASLDSVGTWEAEVLAAEQARAQAEQAAEQAAHQPPEEPPEEPPGETGRPAY</sequence>
<dbReference type="EMBL" id="SDWS01000003">
    <property type="protein sequence ID" value="RYB91283.1"/>
    <property type="molecule type" value="Genomic_DNA"/>
</dbReference>
<evidence type="ECO:0000313" key="4">
    <source>
        <dbReference type="Proteomes" id="UP000291838"/>
    </source>
</evidence>
<comment type="caution">
    <text evidence="3">The sequence shown here is derived from an EMBL/GenBank/DDBJ whole genome shotgun (WGS) entry which is preliminary data.</text>
</comment>
<evidence type="ECO:0000313" key="3">
    <source>
        <dbReference type="EMBL" id="RYB91283.1"/>
    </source>
</evidence>
<keyword evidence="4" id="KW-1185">Reference proteome</keyword>
<organism evidence="3 4">
    <name type="scientific">Nocardioides glacieisoli</name>
    <dbReference type="NCBI Taxonomy" id="1168730"/>
    <lineage>
        <taxon>Bacteria</taxon>
        <taxon>Bacillati</taxon>
        <taxon>Actinomycetota</taxon>
        <taxon>Actinomycetes</taxon>
        <taxon>Propionibacteriales</taxon>
        <taxon>Nocardioidaceae</taxon>
        <taxon>Nocardioides</taxon>
    </lineage>
</organism>
<evidence type="ECO:0000256" key="1">
    <source>
        <dbReference type="SAM" id="MobiDB-lite"/>
    </source>
</evidence>
<feature type="compositionally biased region" description="Low complexity" evidence="1">
    <location>
        <begin position="54"/>
        <end position="70"/>
    </location>
</feature>
<dbReference type="AlphaFoldDB" id="A0A4Q2RUY5"/>